<gene>
    <name evidence="1" type="ORF">AVEN_34676_1</name>
</gene>
<reference evidence="1 2" key="1">
    <citation type="journal article" date="2019" name="Sci. Rep.">
        <title>Orb-weaving spider Araneus ventricosus genome elucidates the spidroin gene catalogue.</title>
        <authorList>
            <person name="Kono N."/>
            <person name="Nakamura H."/>
            <person name="Ohtoshi R."/>
            <person name="Moran D.A.P."/>
            <person name="Shinohara A."/>
            <person name="Yoshida Y."/>
            <person name="Fujiwara M."/>
            <person name="Mori M."/>
            <person name="Tomita M."/>
            <person name="Arakawa K."/>
        </authorList>
    </citation>
    <scope>NUCLEOTIDE SEQUENCE [LARGE SCALE GENOMIC DNA]</scope>
</reference>
<organism evidence="1 2">
    <name type="scientific">Araneus ventricosus</name>
    <name type="common">Orbweaver spider</name>
    <name type="synonym">Epeira ventricosa</name>
    <dbReference type="NCBI Taxonomy" id="182803"/>
    <lineage>
        <taxon>Eukaryota</taxon>
        <taxon>Metazoa</taxon>
        <taxon>Ecdysozoa</taxon>
        <taxon>Arthropoda</taxon>
        <taxon>Chelicerata</taxon>
        <taxon>Arachnida</taxon>
        <taxon>Araneae</taxon>
        <taxon>Araneomorphae</taxon>
        <taxon>Entelegynae</taxon>
        <taxon>Araneoidea</taxon>
        <taxon>Araneidae</taxon>
        <taxon>Araneus</taxon>
    </lineage>
</organism>
<evidence type="ECO:0000313" key="1">
    <source>
        <dbReference type="EMBL" id="GBL85517.1"/>
    </source>
</evidence>
<evidence type="ECO:0000313" key="2">
    <source>
        <dbReference type="Proteomes" id="UP000499080"/>
    </source>
</evidence>
<dbReference type="Proteomes" id="UP000499080">
    <property type="component" value="Unassembled WGS sequence"/>
</dbReference>
<dbReference type="AlphaFoldDB" id="A0A4Y2B105"/>
<sequence length="121" mass="13436">MKPESFQQSVRNINLSLTTAPLRANAMVTIHAIPFKQLIHDLSIPRKSSGYQFVSFPTQPFPISSVNHTTQASPTTTTMHVLPLLSSLSNTNGYPYQLDIQPSSSILKVFTLTTDFDVERS</sequence>
<proteinExistence type="predicted"/>
<comment type="caution">
    <text evidence="1">The sequence shown here is derived from an EMBL/GenBank/DDBJ whole genome shotgun (WGS) entry which is preliminary data.</text>
</comment>
<keyword evidence="2" id="KW-1185">Reference proteome</keyword>
<name>A0A4Y2B105_ARAVE</name>
<protein>
    <submittedName>
        <fullName evidence="1">Uncharacterized protein</fullName>
    </submittedName>
</protein>
<dbReference type="EMBL" id="BGPR01000043">
    <property type="protein sequence ID" value="GBL85517.1"/>
    <property type="molecule type" value="Genomic_DNA"/>
</dbReference>
<accession>A0A4Y2B105</accession>